<evidence type="ECO:0000256" key="1">
    <source>
        <dbReference type="SAM" id="SignalP"/>
    </source>
</evidence>
<dbReference type="SUPFAM" id="SSF50630">
    <property type="entry name" value="Acid proteases"/>
    <property type="match status" value="1"/>
</dbReference>
<dbReference type="GO" id="GO:0006508">
    <property type="term" value="P:proteolysis"/>
    <property type="evidence" value="ECO:0007669"/>
    <property type="project" value="UniProtKB-KW"/>
</dbReference>
<dbReference type="InterPro" id="IPR021109">
    <property type="entry name" value="Peptidase_aspartic_dom_sf"/>
</dbReference>
<proteinExistence type="predicted"/>
<dbReference type="Pfam" id="PF13650">
    <property type="entry name" value="Asp_protease_2"/>
    <property type="match status" value="1"/>
</dbReference>
<dbReference type="CDD" id="cd05483">
    <property type="entry name" value="retropepsin_like_bacteria"/>
    <property type="match status" value="1"/>
</dbReference>
<keyword evidence="1" id="KW-0732">Signal</keyword>
<name>A0A7Y0AIE6_9BACT</name>
<evidence type="ECO:0000313" key="3">
    <source>
        <dbReference type="Proteomes" id="UP000559626"/>
    </source>
</evidence>
<comment type="caution">
    <text evidence="2">The sequence shown here is derived from an EMBL/GenBank/DDBJ whole genome shotgun (WGS) entry which is preliminary data.</text>
</comment>
<dbReference type="GO" id="GO:0008233">
    <property type="term" value="F:peptidase activity"/>
    <property type="evidence" value="ECO:0007669"/>
    <property type="project" value="UniProtKB-KW"/>
</dbReference>
<dbReference type="AlphaFoldDB" id="A0A7Y0AIE6"/>
<sequence>MLRFLLRCLILTLGLAPLPPAQSSHAPVPLVSVPFESVGGILVLRNLAFNGLRGDFILDTGCTYALVVEQAAFPSQLRPSKFSGLSAVGAIAQYELPVTQFEFGAVRPPQVAQATSLAALRPLVGPRLLGLVGTGLLRRFEVVIDYAHRRLSCYELGPQASSARLFTRRDSLAFTLVKGWPITQARIGAVPVSLLLDTGARENLLDADLAHALPAAVRPTGTQLETVVGPAGRTRAQRAVLPRLQLGPIEWRNLPVLLTAPVRYQSGRALPYQGLLGRTFLGQEPLVSFHFGRGYLYFLRPRP</sequence>
<keyword evidence="2" id="KW-0645">Protease</keyword>
<keyword evidence="3" id="KW-1185">Reference proteome</keyword>
<keyword evidence="2" id="KW-0378">Hydrolase</keyword>
<dbReference type="Gene3D" id="2.40.70.10">
    <property type="entry name" value="Acid Proteases"/>
    <property type="match status" value="2"/>
</dbReference>
<reference evidence="2 3" key="1">
    <citation type="submission" date="2020-04" db="EMBL/GenBank/DDBJ databases">
        <title>Hymenobacter polaris sp. nov., isolated from Arctic soil.</title>
        <authorList>
            <person name="Dahal R.H."/>
        </authorList>
    </citation>
    <scope>NUCLEOTIDE SEQUENCE [LARGE SCALE GENOMIC DNA]</scope>
    <source>
        <strain evidence="2 3">RP-2-7</strain>
    </source>
</reference>
<gene>
    <name evidence="2" type="ORF">HHL22_22300</name>
</gene>
<dbReference type="Proteomes" id="UP000559626">
    <property type="component" value="Unassembled WGS sequence"/>
</dbReference>
<evidence type="ECO:0000313" key="2">
    <source>
        <dbReference type="EMBL" id="NML67941.1"/>
    </source>
</evidence>
<accession>A0A7Y0AIE6</accession>
<organism evidence="2 3">
    <name type="scientific">Hymenobacter polaris</name>
    <dbReference type="NCBI Taxonomy" id="2682546"/>
    <lineage>
        <taxon>Bacteria</taxon>
        <taxon>Pseudomonadati</taxon>
        <taxon>Bacteroidota</taxon>
        <taxon>Cytophagia</taxon>
        <taxon>Cytophagales</taxon>
        <taxon>Hymenobacteraceae</taxon>
        <taxon>Hymenobacter</taxon>
    </lineage>
</organism>
<dbReference type="RefSeq" id="WP_169533646.1">
    <property type="nucleotide sequence ID" value="NZ_JABBGH010000004.1"/>
</dbReference>
<feature type="signal peptide" evidence="1">
    <location>
        <begin position="1"/>
        <end position="26"/>
    </location>
</feature>
<dbReference type="InterPro" id="IPR034122">
    <property type="entry name" value="Retropepsin-like_bacterial"/>
</dbReference>
<feature type="chain" id="PRO_5031189625" evidence="1">
    <location>
        <begin position="27"/>
        <end position="303"/>
    </location>
</feature>
<dbReference type="EMBL" id="JABBGH010000004">
    <property type="protein sequence ID" value="NML67941.1"/>
    <property type="molecule type" value="Genomic_DNA"/>
</dbReference>
<protein>
    <submittedName>
        <fullName evidence="2">Clan AA aspartic protease</fullName>
    </submittedName>
</protein>